<dbReference type="GO" id="GO:0015297">
    <property type="term" value="F:antiporter activity"/>
    <property type="evidence" value="ECO:0007669"/>
    <property type="project" value="UniProtKB-KW"/>
</dbReference>
<keyword evidence="13" id="KW-0732">Signal</keyword>
<evidence type="ECO:0000256" key="9">
    <source>
        <dbReference type="ARBA" id="ARBA00023201"/>
    </source>
</evidence>
<dbReference type="SUPFAM" id="SSF54631">
    <property type="entry name" value="CBS-domain pair"/>
    <property type="match status" value="1"/>
</dbReference>
<gene>
    <name evidence="15" type="ORF">CYCCA115_LOCUS19017</name>
</gene>
<dbReference type="InterPro" id="IPR004680">
    <property type="entry name" value="Cit_transptr-like_dom"/>
</dbReference>
<evidence type="ECO:0000256" key="11">
    <source>
        <dbReference type="PROSITE-ProRule" id="PRU00703"/>
    </source>
</evidence>
<evidence type="ECO:0000259" key="14">
    <source>
        <dbReference type="PROSITE" id="PS51371"/>
    </source>
</evidence>
<keyword evidence="9" id="KW-0739">Sodium transport</keyword>
<sequence>MVRFGSSLALVSTIAVVEGFSSVQQFSSRTPSFGQSQFSGTQLNVASTDPFPLSRSITPEGYGFSSSIGRVLKEAGREGGYYKAASSDIVADVMDGITSGEVDAALVFDDSSKLLGIFTETDYIRFSMKRAKSASNEEESAKYLVSPVVDYITPSSKIVALSEKDTANVAIAAMKQAGVRHMLVVDKASKDRQMVDDSSVLGVISMLDVMSLVQKDERLSLQTMARKYPGISNPFDLMNEEMKSQANADASNPETAKEDIIKFGAGLLSLGTVGLFFSQSQWLHDHADLAMIAIFILGYIGIIFEEVFEFDKAAVALLMSTGLWVTYADFFQSEGLASDTVLTQLGEQLSEVSEICFFLLAASTIVEVMDQHQGFKVVTNQIKTTSKKSLFWTIGFLTFFLSAILNNLTVTIVMCSLLRKLIPQNDDRKLFGAMVVVAANAGGVWTPIGDVTTTMLWINNQLSTIPTVTELFLPSFVCLVASLAFLVGQVEEDSSLADSAMPEPTELAPRGKLVFWSGIASLLIVPVFAELTGLPPYLAMLTGLGAMWTLTDIIHMGEDGDQKLKVPVALAKLDTAGILFFLGILMSIGVLDKSGLLKELAVFLSDNLPSLDIIATVIGIASALIDNVPLVAATMGMYDLADYGTDDRLWQLIALCAGTGGSILVIGSASGVALMGLEKVDFIWYAKKASVGAAVGYFAGIATYLAQNAVLSGGFLDFLPQAAVAADMAQSVASTGIVM</sequence>
<keyword evidence="6" id="KW-0915">Sodium</keyword>
<feature type="transmembrane region" description="Helical" evidence="12">
    <location>
        <begin position="513"/>
        <end position="531"/>
    </location>
</feature>
<feature type="transmembrane region" description="Helical" evidence="12">
    <location>
        <begin position="430"/>
        <end position="448"/>
    </location>
</feature>
<evidence type="ECO:0000313" key="15">
    <source>
        <dbReference type="EMBL" id="CAJ1961055.1"/>
    </source>
</evidence>
<evidence type="ECO:0000256" key="4">
    <source>
        <dbReference type="ARBA" id="ARBA00022692"/>
    </source>
</evidence>
<reference evidence="15" key="1">
    <citation type="submission" date="2023-08" db="EMBL/GenBank/DDBJ databases">
        <authorList>
            <person name="Audoor S."/>
            <person name="Bilcke G."/>
        </authorList>
    </citation>
    <scope>NUCLEOTIDE SEQUENCE</scope>
</reference>
<accession>A0AAD2G363</accession>
<keyword evidence="3" id="KW-0050">Antiport</keyword>
<evidence type="ECO:0000256" key="8">
    <source>
        <dbReference type="ARBA" id="ARBA00023136"/>
    </source>
</evidence>
<dbReference type="EMBL" id="CAKOGP040002080">
    <property type="protein sequence ID" value="CAJ1961055.1"/>
    <property type="molecule type" value="Genomic_DNA"/>
</dbReference>
<keyword evidence="4 12" id="KW-0812">Transmembrane</keyword>
<dbReference type="InterPro" id="IPR046342">
    <property type="entry name" value="CBS_dom_sf"/>
</dbReference>
<dbReference type="Pfam" id="PF03600">
    <property type="entry name" value="CitMHS"/>
    <property type="match status" value="1"/>
</dbReference>
<dbReference type="Gene3D" id="3.10.580.10">
    <property type="entry name" value="CBS-domain"/>
    <property type="match status" value="1"/>
</dbReference>
<feature type="transmembrane region" description="Helical" evidence="12">
    <location>
        <begin position="652"/>
        <end position="677"/>
    </location>
</feature>
<proteinExistence type="inferred from homology"/>
<feature type="transmembrane region" description="Helical" evidence="12">
    <location>
        <begin position="468"/>
        <end position="487"/>
    </location>
</feature>
<dbReference type="PANTHER" id="PTHR43269:SF2">
    <property type="entry name" value="SODIUM_PROTON ANTIPORTER 1-RELATED"/>
    <property type="match status" value="1"/>
</dbReference>
<evidence type="ECO:0000256" key="1">
    <source>
        <dbReference type="ARBA" id="ARBA00004141"/>
    </source>
</evidence>
<dbReference type="GO" id="GO:0016020">
    <property type="term" value="C:membrane"/>
    <property type="evidence" value="ECO:0007669"/>
    <property type="project" value="UniProtKB-SubCell"/>
</dbReference>
<evidence type="ECO:0000256" key="12">
    <source>
        <dbReference type="SAM" id="Phobius"/>
    </source>
</evidence>
<dbReference type="NCBIfam" id="NF038006">
    <property type="entry name" value="NhaD_1"/>
    <property type="match status" value="1"/>
</dbReference>
<feature type="domain" description="CBS" evidence="14">
    <location>
        <begin position="152"/>
        <end position="221"/>
    </location>
</feature>
<feature type="transmembrane region" description="Helical" evidence="12">
    <location>
        <begin position="689"/>
        <end position="706"/>
    </location>
</feature>
<evidence type="ECO:0000256" key="13">
    <source>
        <dbReference type="SAM" id="SignalP"/>
    </source>
</evidence>
<evidence type="ECO:0000256" key="3">
    <source>
        <dbReference type="ARBA" id="ARBA00022449"/>
    </source>
</evidence>
<evidence type="ECO:0000256" key="10">
    <source>
        <dbReference type="ARBA" id="ARBA00025753"/>
    </source>
</evidence>
<keyword evidence="5 12" id="KW-1133">Transmembrane helix</keyword>
<comment type="similarity">
    <text evidence="10">Belongs to the NhaD Na(+)/H(+) (TC 2.A.62) antiporter family.</text>
</comment>
<evidence type="ECO:0000256" key="5">
    <source>
        <dbReference type="ARBA" id="ARBA00022989"/>
    </source>
</evidence>
<comment type="subcellular location">
    <subcellularLocation>
        <location evidence="1">Membrane</location>
        <topology evidence="1">Multi-pass membrane protein</topology>
    </subcellularLocation>
</comment>
<keyword evidence="11" id="KW-0129">CBS domain</keyword>
<dbReference type="Proteomes" id="UP001295423">
    <property type="component" value="Unassembled WGS sequence"/>
</dbReference>
<evidence type="ECO:0000256" key="7">
    <source>
        <dbReference type="ARBA" id="ARBA00023065"/>
    </source>
</evidence>
<dbReference type="Pfam" id="PF00571">
    <property type="entry name" value="CBS"/>
    <property type="match status" value="1"/>
</dbReference>
<evidence type="ECO:0000313" key="16">
    <source>
        <dbReference type="Proteomes" id="UP001295423"/>
    </source>
</evidence>
<comment type="caution">
    <text evidence="15">The sequence shown here is derived from an EMBL/GenBank/DDBJ whole genome shotgun (WGS) entry which is preliminary data.</text>
</comment>
<name>A0AAD2G363_9STRA</name>
<dbReference type="InterPro" id="IPR045016">
    <property type="entry name" value="NhaD-like"/>
</dbReference>
<organism evidence="15 16">
    <name type="scientific">Cylindrotheca closterium</name>
    <dbReference type="NCBI Taxonomy" id="2856"/>
    <lineage>
        <taxon>Eukaryota</taxon>
        <taxon>Sar</taxon>
        <taxon>Stramenopiles</taxon>
        <taxon>Ochrophyta</taxon>
        <taxon>Bacillariophyta</taxon>
        <taxon>Bacillariophyceae</taxon>
        <taxon>Bacillariophycidae</taxon>
        <taxon>Bacillariales</taxon>
        <taxon>Bacillariaceae</taxon>
        <taxon>Cylindrotheca</taxon>
    </lineage>
</organism>
<evidence type="ECO:0000256" key="2">
    <source>
        <dbReference type="ARBA" id="ARBA00022448"/>
    </source>
</evidence>
<dbReference type="AlphaFoldDB" id="A0AAD2G363"/>
<feature type="transmembrane region" description="Helical" evidence="12">
    <location>
        <begin position="537"/>
        <end position="557"/>
    </location>
</feature>
<dbReference type="GO" id="GO:0006814">
    <property type="term" value="P:sodium ion transport"/>
    <property type="evidence" value="ECO:0007669"/>
    <property type="project" value="UniProtKB-KW"/>
</dbReference>
<protein>
    <recommendedName>
        <fullName evidence="14">CBS domain-containing protein</fullName>
    </recommendedName>
</protein>
<dbReference type="PROSITE" id="PS51371">
    <property type="entry name" value="CBS"/>
    <property type="match status" value="1"/>
</dbReference>
<feature type="transmembrane region" description="Helical" evidence="12">
    <location>
        <begin position="389"/>
        <end position="418"/>
    </location>
</feature>
<feature type="transmembrane region" description="Helical" evidence="12">
    <location>
        <begin position="611"/>
        <end position="632"/>
    </location>
</feature>
<keyword evidence="16" id="KW-1185">Reference proteome</keyword>
<evidence type="ECO:0000256" key="6">
    <source>
        <dbReference type="ARBA" id="ARBA00023053"/>
    </source>
</evidence>
<feature type="chain" id="PRO_5042254961" description="CBS domain-containing protein" evidence="13">
    <location>
        <begin position="20"/>
        <end position="739"/>
    </location>
</feature>
<keyword evidence="2" id="KW-0813">Transport</keyword>
<keyword evidence="7" id="KW-0406">Ion transport</keyword>
<dbReference type="InterPro" id="IPR000644">
    <property type="entry name" value="CBS_dom"/>
</dbReference>
<dbReference type="CDD" id="cd02205">
    <property type="entry name" value="CBS_pair_SF"/>
    <property type="match status" value="1"/>
</dbReference>
<dbReference type="PANTHER" id="PTHR43269">
    <property type="entry name" value="SODIUM/PROTON ANTIPORTER 1-RELATED"/>
    <property type="match status" value="1"/>
</dbReference>
<keyword evidence="8 12" id="KW-0472">Membrane</keyword>
<feature type="transmembrane region" description="Helical" evidence="12">
    <location>
        <begin position="569"/>
        <end position="591"/>
    </location>
</feature>
<feature type="signal peptide" evidence="13">
    <location>
        <begin position="1"/>
        <end position="19"/>
    </location>
</feature>